<dbReference type="OrthoDB" id="1731207at2759"/>
<comment type="caution">
    <text evidence="3">The sequence shown here is derived from an EMBL/GenBank/DDBJ whole genome shotgun (WGS) entry which is preliminary data.</text>
</comment>
<sequence>SDRLKRHVRNERNDRNERPKRVKEDRRREELESVKCKFLPFLEENKLDAYLYWVMLVEQLFECHEINENLKVKLVTLEFSGYTLVWWYQVLYDVRNMRRPHYENWADSKRELRDRFVPSYYVRDLYVKLQRLYQGSKSVEEYHKKMDVCVMRAQIVESQKAIMARFFHGLNREIQDIAKLHHYHNLEDLVHQATKVELQLKRKSTSRKPYLSDSEKEVALKRTKVLAKEQKEEKVIPLPSSSKSSSIKCFKCLGKGHIASQYPNKRTMVLRENGESTSSSEVESNNNNSHYEGDLLMVRSVNVASSRLVGKLGITTLSHPKPYSDLVVDRQVSLAFTSGKYVDEVMCDVVRMEATHILLGKPLQLDRKVIYEGVSNRKGGS</sequence>
<feature type="domain" description="Retrotransposon gag" evidence="2">
    <location>
        <begin position="73"/>
        <end position="172"/>
    </location>
</feature>
<protein>
    <recommendedName>
        <fullName evidence="2">Retrotransposon gag domain-containing protein</fullName>
    </recommendedName>
</protein>
<dbReference type="EMBL" id="QJKJ01007357">
    <property type="protein sequence ID" value="RDX83452.1"/>
    <property type="molecule type" value="Genomic_DNA"/>
</dbReference>
<gene>
    <name evidence="3" type="ORF">CR513_35621</name>
</gene>
<dbReference type="PANTHER" id="PTHR35046">
    <property type="entry name" value="ZINC KNUCKLE (CCHC-TYPE) FAMILY PROTEIN"/>
    <property type="match status" value="1"/>
</dbReference>
<dbReference type="AlphaFoldDB" id="A0A371FYT6"/>
<organism evidence="3 4">
    <name type="scientific">Mucuna pruriens</name>
    <name type="common">Velvet bean</name>
    <name type="synonym">Dolichos pruriens</name>
    <dbReference type="NCBI Taxonomy" id="157652"/>
    <lineage>
        <taxon>Eukaryota</taxon>
        <taxon>Viridiplantae</taxon>
        <taxon>Streptophyta</taxon>
        <taxon>Embryophyta</taxon>
        <taxon>Tracheophyta</taxon>
        <taxon>Spermatophyta</taxon>
        <taxon>Magnoliopsida</taxon>
        <taxon>eudicotyledons</taxon>
        <taxon>Gunneridae</taxon>
        <taxon>Pentapetalae</taxon>
        <taxon>rosids</taxon>
        <taxon>fabids</taxon>
        <taxon>Fabales</taxon>
        <taxon>Fabaceae</taxon>
        <taxon>Papilionoideae</taxon>
        <taxon>50 kb inversion clade</taxon>
        <taxon>NPAAA clade</taxon>
        <taxon>indigoferoid/millettioid clade</taxon>
        <taxon>Phaseoleae</taxon>
        <taxon>Mucuna</taxon>
    </lineage>
</organism>
<evidence type="ECO:0000313" key="4">
    <source>
        <dbReference type="Proteomes" id="UP000257109"/>
    </source>
</evidence>
<feature type="compositionally biased region" description="Basic and acidic residues" evidence="1">
    <location>
        <begin position="10"/>
        <end position="23"/>
    </location>
</feature>
<dbReference type="Proteomes" id="UP000257109">
    <property type="component" value="Unassembled WGS sequence"/>
</dbReference>
<keyword evidence="4" id="KW-1185">Reference proteome</keyword>
<evidence type="ECO:0000313" key="3">
    <source>
        <dbReference type="EMBL" id="RDX83452.1"/>
    </source>
</evidence>
<name>A0A371FYT6_MUCPR</name>
<feature type="region of interest" description="Disordered" evidence="1">
    <location>
        <begin position="1"/>
        <end position="23"/>
    </location>
</feature>
<reference evidence="3" key="1">
    <citation type="submission" date="2018-05" db="EMBL/GenBank/DDBJ databases">
        <title>Draft genome of Mucuna pruriens seed.</title>
        <authorList>
            <person name="Nnadi N.E."/>
            <person name="Vos R."/>
            <person name="Hasami M.H."/>
            <person name="Devisetty U.K."/>
            <person name="Aguiy J.C."/>
        </authorList>
    </citation>
    <scope>NUCLEOTIDE SEQUENCE [LARGE SCALE GENOMIC DNA]</scope>
    <source>
        <strain evidence="3">JCA_2017</strain>
    </source>
</reference>
<proteinExistence type="predicted"/>
<evidence type="ECO:0000256" key="1">
    <source>
        <dbReference type="SAM" id="MobiDB-lite"/>
    </source>
</evidence>
<dbReference type="InterPro" id="IPR005162">
    <property type="entry name" value="Retrotrans_gag_dom"/>
</dbReference>
<feature type="non-terminal residue" evidence="3">
    <location>
        <position position="1"/>
    </location>
</feature>
<dbReference type="PANTHER" id="PTHR35046:SF9">
    <property type="entry name" value="RNA-DIRECTED DNA POLYMERASE"/>
    <property type="match status" value="1"/>
</dbReference>
<feature type="non-terminal residue" evidence="3">
    <location>
        <position position="381"/>
    </location>
</feature>
<accession>A0A371FYT6</accession>
<dbReference type="Pfam" id="PF03732">
    <property type="entry name" value="Retrotrans_gag"/>
    <property type="match status" value="1"/>
</dbReference>
<evidence type="ECO:0000259" key="2">
    <source>
        <dbReference type="Pfam" id="PF03732"/>
    </source>
</evidence>